<dbReference type="InterPro" id="IPR011993">
    <property type="entry name" value="PH-like_dom_sf"/>
</dbReference>
<dbReference type="CDD" id="cd13275">
    <property type="entry name" value="PH_M-RIP"/>
    <property type="match status" value="1"/>
</dbReference>
<dbReference type="PANTHER" id="PTHR17271">
    <property type="entry name" value="PLECKSTRIN HOMOLOGY PH DOMAIN-CONTAINING PROTEIN"/>
    <property type="match status" value="1"/>
</dbReference>
<evidence type="ECO:0000313" key="5">
    <source>
        <dbReference type="Proteomes" id="UP000006672"/>
    </source>
</evidence>
<reference evidence="4" key="2">
    <citation type="submission" date="2019-04" db="EMBL/GenBank/DDBJ databases">
        <authorList>
            <person name="Howe K."/>
            <person name="Paulini M."/>
            <person name="Williams G."/>
        </authorList>
    </citation>
    <scope>NUCLEOTIDE SEQUENCE [LARGE SCALE GENOMIC DNA]</scope>
    <source>
        <strain evidence="4">FR3</strain>
    </source>
</reference>
<feature type="compositionally biased region" description="Acidic residues" evidence="2">
    <location>
        <begin position="438"/>
        <end position="449"/>
    </location>
</feature>
<organism evidence="4">
    <name type="scientific">Brugia malayi</name>
    <name type="common">Filarial nematode worm</name>
    <dbReference type="NCBI Taxonomy" id="6279"/>
    <lineage>
        <taxon>Eukaryota</taxon>
        <taxon>Metazoa</taxon>
        <taxon>Ecdysozoa</taxon>
        <taxon>Nematoda</taxon>
        <taxon>Chromadorea</taxon>
        <taxon>Rhabditida</taxon>
        <taxon>Spirurina</taxon>
        <taxon>Spiruromorpha</taxon>
        <taxon>Filarioidea</taxon>
        <taxon>Onchocercidae</taxon>
        <taxon>Brugia</taxon>
    </lineage>
</organism>
<feature type="region of interest" description="Disordered" evidence="2">
    <location>
        <begin position="429"/>
        <end position="560"/>
    </location>
</feature>
<keyword evidence="1" id="KW-0175">Coiled coil</keyword>
<evidence type="ECO:0000256" key="1">
    <source>
        <dbReference type="SAM" id="Coils"/>
    </source>
</evidence>
<feature type="compositionally biased region" description="Basic and acidic residues" evidence="2">
    <location>
        <begin position="241"/>
        <end position="251"/>
    </location>
</feature>
<dbReference type="SUPFAM" id="SSF50729">
    <property type="entry name" value="PH domain-like"/>
    <property type="match status" value="2"/>
</dbReference>
<gene>
    <name evidence="4" type="primary">Bm3289</name>
    <name evidence="4" type="ORF">BM_BM3289</name>
</gene>
<dbReference type="RefSeq" id="XP_042935787.1">
    <property type="nucleotide sequence ID" value="XM_043079853.1"/>
</dbReference>
<proteinExistence type="predicted"/>
<dbReference type="WBParaSite" id="Bm3289.1">
    <property type="protein sequence ID" value="Bm3289.1"/>
    <property type="gene ID" value="WBGene00223550"/>
</dbReference>
<dbReference type="GO" id="GO:0051015">
    <property type="term" value="F:actin filament binding"/>
    <property type="evidence" value="ECO:0007669"/>
    <property type="project" value="TreeGrafter"/>
</dbReference>
<feature type="coiled-coil region" evidence="1">
    <location>
        <begin position="748"/>
        <end position="866"/>
    </location>
</feature>
<dbReference type="GO" id="GO:0015629">
    <property type="term" value="C:actin cytoskeleton"/>
    <property type="evidence" value="ECO:0007669"/>
    <property type="project" value="TreeGrafter"/>
</dbReference>
<dbReference type="InterPro" id="IPR039597">
    <property type="entry name" value="M-RIP_PH"/>
</dbReference>
<name>A0A4E9FGU7_BRUMA</name>
<dbReference type="PROSITE" id="PS50003">
    <property type="entry name" value="PH_DOMAIN"/>
    <property type="match status" value="1"/>
</dbReference>
<dbReference type="SMART" id="SM00233">
    <property type="entry name" value="PH"/>
    <property type="match status" value="2"/>
</dbReference>
<dbReference type="Gene3D" id="2.30.29.30">
    <property type="entry name" value="Pleckstrin-homology domain (PH domain)/Phosphotyrosine-binding domain (PTB)"/>
    <property type="match status" value="2"/>
</dbReference>
<accession>A0A4E9FGU7</accession>
<dbReference type="PANTHER" id="PTHR17271:SF1">
    <property type="entry name" value="PROTEIN OUTSPREAD"/>
    <property type="match status" value="1"/>
</dbReference>
<dbReference type="Pfam" id="PF00169">
    <property type="entry name" value="PH"/>
    <property type="match status" value="1"/>
</dbReference>
<dbReference type="OrthoDB" id="9942268at2759"/>
<feature type="compositionally biased region" description="Polar residues" evidence="2">
    <location>
        <begin position="516"/>
        <end position="527"/>
    </location>
</feature>
<reference evidence="6" key="3">
    <citation type="submission" date="2022-04" db="UniProtKB">
        <authorList>
            <consortium name="WormBaseParasite"/>
        </authorList>
    </citation>
    <scope>IDENTIFICATION</scope>
</reference>
<feature type="compositionally biased region" description="Polar residues" evidence="2">
    <location>
        <begin position="279"/>
        <end position="289"/>
    </location>
</feature>
<dbReference type="Proteomes" id="UP000006672">
    <property type="component" value="Unassembled WGS sequence"/>
</dbReference>
<feature type="compositionally biased region" description="Pro residues" evidence="2">
    <location>
        <begin position="262"/>
        <end position="275"/>
    </location>
</feature>
<dbReference type="InterPro" id="IPR052223">
    <property type="entry name" value="Actin_Cytoskeleton_Reg"/>
</dbReference>
<feature type="compositionally biased region" description="Polar residues" evidence="2">
    <location>
        <begin position="544"/>
        <end position="559"/>
    </location>
</feature>
<dbReference type="GeneID" id="6095473"/>
<dbReference type="CTD" id="6095473"/>
<keyword evidence="5" id="KW-1185">Reference proteome</keyword>
<feature type="compositionally biased region" description="Low complexity" evidence="2">
    <location>
        <begin position="528"/>
        <end position="543"/>
    </location>
</feature>
<dbReference type="AlphaFoldDB" id="A0A4E9FGU7"/>
<evidence type="ECO:0000259" key="3">
    <source>
        <dbReference type="PROSITE" id="PS50003"/>
    </source>
</evidence>
<evidence type="ECO:0000313" key="4">
    <source>
        <dbReference type="EMBL" id="VIO95574.1"/>
    </source>
</evidence>
<evidence type="ECO:0000313" key="6">
    <source>
        <dbReference type="WBParaSite" id="Bm3289.1"/>
    </source>
</evidence>
<dbReference type="KEGG" id="bmy:BM_BM3289"/>
<protein>
    <submittedName>
        <fullName evidence="4 6">Zinc finger, C2H2 type family protein</fullName>
    </submittedName>
</protein>
<feature type="coiled-coil region" evidence="1">
    <location>
        <begin position="958"/>
        <end position="992"/>
    </location>
</feature>
<feature type="domain" description="PH" evidence="3">
    <location>
        <begin position="295"/>
        <end position="392"/>
    </location>
</feature>
<dbReference type="InterPro" id="IPR001849">
    <property type="entry name" value="PH_domain"/>
</dbReference>
<feature type="region of interest" description="Disordered" evidence="2">
    <location>
        <begin position="220"/>
        <end position="289"/>
    </location>
</feature>
<reference evidence="5" key="1">
    <citation type="journal article" date="2007" name="Science">
        <title>Draft genome of the filarial nematode parasite Brugia malayi.</title>
        <authorList>
            <person name="Ghedin E."/>
            <person name="Wang S."/>
            <person name="Spiro D."/>
            <person name="Caler E."/>
            <person name="Zhao Q."/>
            <person name="Crabtree J."/>
            <person name="Allen J.E."/>
            <person name="Delcher A.L."/>
            <person name="Guiliano D.B."/>
            <person name="Miranda-Saavedra D."/>
            <person name="Angiuoli S.V."/>
            <person name="Creasy T."/>
            <person name="Amedeo P."/>
            <person name="Haas B."/>
            <person name="El-Sayed N.M."/>
            <person name="Wortman J.R."/>
            <person name="Feldblyum T."/>
            <person name="Tallon L."/>
            <person name="Schatz M."/>
            <person name="Shumway M."/>
            <person name="Koo H."/>
            <person name="Salzberg S.L."/>
            <person name="Schobel S."/>
            <person name="Pertea M."/>
            <person name="Pop M."/>
            <person name="White O."/>
            <person name="Barton G.J."/>
            <person name="Carlow C.K."/>
            <person name="Crawford M.J."/>
            <person name="Daub J."/>
            <person name="Dimmic M.W."/>
            <person name="Estes C.F."/>
            <person name="Foster J.M."/>
            <person name="Ganatra M."/>
            <person name="Gregory W.F."/>
            <person name="Johnson N.M."/>
            <person name="Jin J."/>
            <person name="Komuniecki R."/>
            <person name="Korf I."/>
            <person name="Kumar S."/>
            <person name="Laney S."/>
            <person name="Li B.W."/>
            <person name="Li W."/>
            <person name="Lindblom T.H."/>
            <person name="Lustigman S."/>
            <person name="Ma D."/>
            <person name="Maina C.V."/>
            <person name="Martin D.M."/>
            <person name="McCarter J.P."/>
            <person name="McReynolds L."/>
            <person name="Mitreva M."/>
            <person name="Nutman T.B."/>
            <person name="Parkinson J."/>
            <person name="Peregrin-Alvarez J.M."/>
            <person name="Poole C."/>
            <person name="Ren Q."/>
            <person name="Saunders L."/>
            <person name="Sluder A.E."/>
            <person name="Smith K."/>
            <person name="Stanke M."/>
            <person name="Unnasch T.R."/>
            <person name="Ware J."/>
            <person name="Wei A.D."/>
            <person name="Weil G."/>
            <person name="Williams D.J."/>
            <person name="Zhang Y."/>
            <person name="Williams S.A."/>
            <person name="Fraser-Liggett C."/>
            <person name="Slatko B."/>
            <person name="Blaxter M.L."/>
            <person name="Scott A.L."/>
        </authorList>
    </citation>
    <scope>NUCLEOTIDE SEQUENCE</scope>
    <source>
        <strain evidence="5">FR3</strain>
    </source>
</reference>
<sequence>MSGRKVTAYSFLYVAPPNIDFSQPSHSAKRWQRRCFTLYEDGELSYALDDDPETVPQVKMDMNRCVRVCEADAITGHSHSILVAFRNDTSNSDIASTCENIEKDTTTTNQHVPICYMKADTTEEIRWWQSILQKYAKRSIYRITATPMRMIDDERQRILDETIEIEEMMEPCGPTIIQVNDSLSRPTSASSIRSIHEVQQLSASQLDPLSNVVTRVDLGTRSSSADAHHGTPRAVKYRNKVNKEEPSRKSINDGTTGITTPPETPPPLPESPCPPLSSRKTPLSTPFSIDTSSAHTLRKGWLMLRGKGASDWTKHWVVLAGLSLKLYKDVWAEDSAEPLLSVDLNECENVYPSASAKNYGIEIKCRRTRYVLSAMTPGIRDSWITALQQNLHNPSPTYTEACPSDAASLPESDLVSLLPRKKHIAYVAPESHHSNSMMDDESCTEDELNSLERPSRTHQANLSERSFDSSDDDDNEVIGDRTDQRSPQRRRNGRDQSLSPTFRRSPVSRIKDKSTNRQQNGTIRWNGSSSSLSSVIPPVVQSQRCNSSKSVPREQSASLQEMRLRTLESQVENLRDQLQDTTSRLGETRSENERLRCLFLSSDAQGLSQLRRSLTAAEEDVIRKREEMETLRKQLATPTQESDQQYEIRYKQIVEQFTNLLKVQVGALSRFVHCQTGSIEYAELRQCVDQLIRRVAGLDEVTQMDSKMNLIEETLNNVSEAYEKVSKVLIRTQREVQEKEVHMEHSSPDDIADEVQDLENELEEIQAAHAEEMESMQSKYEYQLKLLRERLEHEEHRRKKAQEELQTLNSLNDHSLSTMKKTHEEMLAEQRRQYEEEIAALHKEHAAELQEEKKATRMALDAVQRAHDAELKNINEKVRSISGNNISSSQTNISAEPRIDVQSTRQSKMLEQMSTELAQLSALYSAKCLENSQLDEKMSLLLADKENQSSLNDVETQNRRLHRELRQKDIIIEELRQTVAFLERRTADLTGEELPVKYEERVDDVPLLREESVTHRTRQTHFPTLQQQQQQQQQQIALSFPSLNNSDSIVTQPTAVVSSIWHLPSDQGVKFRRNRQVTSKMTSRRNDVRFHSNPAIPVSEMTTNYLASELRRSMIIPVSERRKFFETIAEYSHPF</sequence>
<evidence type="ECO:0000256" key="2">
    <source>
        <dbReference type="SAM" id="MobiDB-lite"/>
    </source>
</evidence>
<dbReference type="EMBL" id="CAAKNF010000194">
    <property type="protein sequence ID" value="VIO95574.1"/>
    <property type="molecule type" value="Genomic_DNA"/>
</dbReference>
<accession>A0A8L7T1W0</accession>